<sequence>MDTPEQPQIYLVTPPAFDPDPFAETLARVLDGAEIACLRLDMAGRDEDKLSRAADTLREVAHARDVALVITDHLLLAERLGLDGVHLSDAARSVRKARKALGPDAIVGSFCGASRHDGMTAGEAGADYVSFGPVGATALEDGQRAAPELFQWWSEVIEVPVVAEGALTLDEIRTLAPMTDFFGIGEEIWTRDDPLAALQELIAACTPA</sequence>
<gene>
    <name evidence="4" type="ORF">CVM52_21370</name>
</gene>
<evidence type="ECO:0000259" key="3">
    <source>
        <dbReference type="Pfam" id="PF02581"/>
    </source>
</evidence>
<organism evidence="4 5">
    <name type="scientific">Pseudooceanicola lipolyticus</name>
    <dbReference type="NCBI Taxonomy" id="2029104"/>
    <lineage>
        <taxon>Bacteria</taxon>
        <taxon>Pseudomonadati</taxon>
        <taxon>Pseudomonadota</taxon>
        <taxon>Alphaproteobacteria</taxon>
        <taxon>Rhodobacterales</taxon>
        <taxon>Paracoccaceae</taxon>
        <taxon>Pseudooceanicola</taxon>
    </lineage>
</organism>
<dbReference type="GO" id="GO:0009228">
    <property type="term" value="P:thiamine biosynthetic process"/>
    <property type="evidence" value="ECO:0007669"/>
    <property type="project" value="UniProtKB-KW"/>
</dbReference>
<dbReference type="InterPro" id="IPR013785">
    <property type="entry name" value="Aldolase_TIM"/>
</dbReference>
<dbReference type="RefSeq" id="WP_100164418.1">
    <property type="nucleotide sequence ID" value="NZ_PGTB01000158.1"/>
</dbReference>
<comment type="caution">
    <text evidence="4">The sequence shown here is derived from an EMBL/GenBank/DDBJ whole genome shotgun (WGS) entry which is preliminary data.</text>
</comment>
<evidence type="ECO:0000313" key="4">
    <source>
        <dbReference type="EMBL" id="PJE34618.1"/>
    </source>
</evidence>
<reference evidence="4 5" key="1">
    <citation type="journal article" date="2018" name="Int. J. Syst. Evol. Microbiol.">
        <title>Pseudooceanicola lipolyticus sp. nov., a marine alphaproteobacterium, reclassification of Oceanicola flagellatus as Pseudooceanicola flagellatus comb. nov. and emended description of the genus Pseudooceanicola.</title>
        <authorList>
            <person name="Huang M.-M."/>
            <person name="Guo L.-L."/>
            <person name="Wu Y.-H."/>
            <person name="Lai Q.-L."/>
            <person name="Shao Z.-Z."/>
            <person name="Wang C.-S."/>
            <person name="Wu M."/>
            <person name="Xu X.-W."/>
        </authorList>
    </citation>
    <scope>NUCLEOTIDE SEQUENCE [LARGE SCALE GENOMIC DNA]</scope>
    <source>
        <strain evidence="4 5">157</strain>
    </source>
</reference>
<comment type="pathway">
    <text evidence="1">Cofactor biosynthesis; thiamine diphosphate biosynthesis.</text>
</comment>
<dbReference type="SUPFAM" id="SSF51391">
    <property type="entry name" value="Thiamin phosphate synthase"/>
    <property type="match status" value="1"/>
</dbReference>
<dbReference type="CDD" id="cd00564">
    <property type="entry name" value="TMP_TenI"/>
    <property type="match status" value="1"/>
</dbReference>
<keyword evidence="2" id="KW-0784">Thiamine biosynthesis</keyword>
<evidence type="ECO:0000313" key="5">
    <source>
        <dbReference type="Proteomes" id="UP000231553"/>
    </source>
</evidence>
<dbReference type="InterPro" id="IPR036206">
    <property type="entry name" value="ThiamineP_synth_sf"/>
</dbReference>
<dbReference type="Gene3D" id="3.20.20.70">
    <property type="entry name" value="Aldolase class I"/>
    <property type="match status" value="1"/>
</dbReference>
<name>A0A2M8IVU8_9RHOB</name>
<dbReference type="OrthoDB" id="7159061at2"/>
<proteinExistence type="predicted"/>
<keyword evidence="5" id="KW-1185">Reference proteome</keyword>
<dbReference type="Pfam" id="PF02581">
    <property type="entry name" value="TMP-TENI"/>
    <property type="match status" value="1"/>
</dbReference>
<dbReference type="EMBL" id="PGTB01000158">
    <property type="protein sequence ID" value="PJE34618.1"/>
    <property type="molecule type" value="Genomic_DNA"/>
</dbReference>
<dbReference type="GO" id="GO:0005737">
    <property type="term" value="C:cytoplasm"/>
    <property type="evidence" value="ECO:0007669"/>
    <property type="project" value="TreeGrafter"/>
</dbReference>
<accession>A0A2M8IVU8</accession>
<evidence type="ECO:0000256" key="2">
    <source>
        <dbReference type="ARBA" id="ARBA00022977"/>
    </source>
</evidence>
<dbReference type="Proteomes" id="UP000231553">
    <property type="component" value="Unassembled WGS sequence"/>
</dbReference>
<dbReference type="PANTHER" id="PTHR20857">
    <property type="entry name" value="THIAMINE-PHOSPHATE PYROPHOSPHORYLASE"/>
    <property type="match status" value="1"/>
</dbReference>
<dbReference type="PANTHER" id="PTHR20857:SF15">
    <property type="entry name" value="THIAMINE-PHOSPHATE SYNTHASE"/>
    <property type="match status" value="1"/>
</dbReference>
<dbReference type="GO" id="GO:0004789">
    <property type="term" value="F:thiamine-phosphate diphosphorylase activity"/>
    <property type="evidence" value="ECO:0007669"/>
    <property type="project" value="TreeGrafter"/>
</dbReference>
<evidence type="ECO:0000256" key="1">
    <source>
        <dbReference type="ARBA" id="ARBA00004948"/>
    </source>
</evidence>
<protein>
    <submittedName>
        <fullName evidence="4">Thiamine phosphate synthase</fullName>
    </submittedName>
</protein>
<dbReference type="InterPro" id="IPR022998">
    <property type="entry name" value="ThiamineP_synth_TenI"/>
</dbReference>
<dbReference type="AlphaFoldDB" id="A0A2M8IVU8"/>
<feature type="domain" description="Thiamine phosphate synthase/TenI" evidence="3">
    <location>
        <begin position="9"/>
        <end position="175"/>
    </location>
</feature>